<evidence type="ECO:0000256" key="5">
    <source>
        <dbReference type="PROSITE-ProRule" id="PRU00070"/>
    </source>
</evidence>
<dbReference type="PROSITE" id="PS50809">
    <property type="entry name" value="DM_2"/>
    <property type="match status" value="2"/>
</dbReference>
<keyword evidence="1 5" id="KW-0479">Metal-binding</keyword>
<dbReference type="Gene3D" id="4.10.1040.10">
    <property type="entry name" value="DM DNA-binding domain"/>
    <property type="match status" value="2"/>
</dbReference>
<comment type="subcellular location">
    <subcellularLocation>
        <location evidence="5">Nucleus</location>
    </subcellularLocation>
</comment>
<evidence type="ECO:0000313" key="8">
    <source>
        <dbReference type="WormBase" id="Bm5937"/>
    </source>
</evidence>
<feature type="domain" description="DM" evidence="6">
    <location>
        <begin position="25"/>
        <end position="70"/>
    </location>
</feature>
<evidence type="ECO:0000259" key="6">
    <source>
        <dbReference type="PROSITE" id="PS50809"/>
    </source>
</evidence>
<dbReference type="GO" id="GO:0000978">
    <property type="term" value="F:RNA polymerase II cis-regulatory region sequence-specific DNA binding"/>
    <property type="evidence" value="ECO:0007669"/>
    <property type="project" value="TreeGrafter"/>
</dbReference>
<gene>
    <name evidence="8" type="primary">bma-dmd-8</name>
    <name evidence="7" type="synonym">Bma-dmd-8</name>
    <name evidence="8" type="ORF">Bm5937</name>
    <name evidence="7" type="ORF">BM_Bm5937</name>
</gene>
<dbReference type="PROSITE" id="PS40000">
    <property type="entry name" value="DM_1"/>
    <property type="match status" value="1"/>
</dbReference>
<dbReference type="AlphaFoldDB" id="A0A0H5SKV8"/>
<reference evidence="7" key="2">
    <citation type="submission" date="2012-12" db="EMBL/GenBank/DDBJ databases">
        <authorList>
            <person name="Gao Y.W."/>
            <person name="Fan S.T."/>
            <person name="Sun H.T."/>
            <person name="Wang Z."/>
            <person name="Gao X.L."/>
            <person name="Li Y.G."/>
            <person name="Wang T.C."/>
            <person name="Zhang K."/>
            <person name="Xu W.W."/>
            <person name="Yu Z.J."/>
            <person name="Xia X.Z."/>
        </authorList>
    </citation>
    <scope>NUCLEOTIDE SEQUENCE</scope>
    <source>
        <strain evidence="7">FR3</strain>
    </source>
</reference>
<dbReference type="PANTHER" id="PTHR12322">
    <property type="entry name" value="DOUBLESEX AND MAB-3 RELATED TRANSCRIPTION FACTOR DMRT"/>
    <property type="match status" value="1"/>
</dbReference>
<feature type="DNA-binding region" description="DM" evidence="5">
    <location>
        <begin position="25"/>
        <end position="70"/>
    </location>
</feature>
<accession>A0A0H5SKV8</accession>
<keyword evidence="3 5" id="KW-0238">DNA-binding</keyword>
<protein>
    <submittedName>
        <fullName evidence="7">BMA-DMD-8</fullName>
    </submittedName>
</protein>
<proteinExistence type="predicted"/>
<dbReference type="PANTHER" id="PTHR12322:SF116">
    <property type="entry name" value="DOUBLESEX-MAB RELATED 99B"/>
    <property type="match status" value="1"/>
</dbReference>
<dbReference type="GO" id="GO:0005634">
    <property type="term" value="C:nucleus"/>
    <property type="evidence" value="ECO:0007669"/>
    <property type="project" value="UniProtKB-SubCell"/>
</dbReference>
<dbReference type="SMART" id="SM00301">
    <property type="entry name" value="DM"/>
    <property type="match status" value="2"/>
</dbReference>
<organism evidence="7">
    <name type="scientific">Brugia malayi</name>
    <name type="common">Filarial nematode worm</name>
    <dbReference type="NCBI Taxonomy" id="6279"/>
    <lineage>
        <taxon>Eukaryota</taxon>
        <taxon>Metazoa</taxon>
        <taxon>Ecdysozoa</taxon>
        <taxon>Nematoda</taxon>
        <taxon>Chromadorea</taxon>
        <taxon>Rhabditida</taxon>
        <taxon>Spirurina</taxon>
        <taxon>Spiruromorpha</taxon>
        <taxon>Filarioidea</taxon>
        <taxon>Onchocercidae</taxon>
        <taxon>Brugia</taxon>
    </lineage>
</organism>
<dbReference type="EMBL" id="LN856957">
    <property type="protein sequence ID" value="CRZ24411.1"/>
    <property type="molecule type" value="Genomic_DNA"/>
</dbReference>
<dbReference type="GO" id="GO:0007548">
    <property type="term" value="P:sex differentiation"/>
    <property type="evidence" value="ECO:0007669"/>
    <property type="project" value="TreeGrafter"/>
</dbReference>
<dbReference type="InterPro" id="IPR026607">
    <property type="entry name" value="DMRT"/>
</dbReference>
<dbReference type="InterPro" id="IPR036407">
    <property type="entry name" value="DM_DNA-bd_sf"/>
</dbReference>
<dbReference type="WormBase" id="Bm5937">
    <property type="protein sequence ID" value="BM43295"/>
    <property type="gene ID" value="WBGene00226198"/>
    <property type="gene designation" value="Bma-dmd-8"/>
</dbReference>
<dbReference type="OMA" id="HGMLVET"/>
<dbReference type="InterPro" id="IPR001275">
    <property type="entry name" value="DM_DNA-bd"/>
</dbReference>
<evidence type="ECO:0000256" key="4">
    <source>
        <dbReference type="ARBA" id="ARBA00023242"/>
    </source>
</evidence>
<feature type="DNA-binding region" description="DM" evidence="5">
    <location>
        <begin position="120"/>
        <end position="168"/>
    </location>
</feature>
<evidence type="ECO:0000256" key="3">
    <source>
        <dbReference type="ARBA" id="ARBA00023125"/>
    </source>
</evidence>
<evidence type="ECO:0000256" key="1">
    <source>
        <dbReference type="ARBA" id="ARBA00022723"/>
    </source>
</evidence>
<feature type="domain" description="DM" evidence="6">
    <location>
        <begin position="120"/>
        <end position="168"/>
    </location>
</feature>
<dbReference type="GO" id="GO:0046872">
    <property type="term" value="F:metal ion binding"/>
    <property type="evidence" value="ECO:0007669"/>
    <property type="project" value="UniProtKB-KW"/>
</dbReference>
<reference evidence="7" key="1">
    <citation type="journal article" date="2007" name="Science">
        <title>Draft genome of the filarial nematode parasite Brugia malayi.</title>
        <authorList>
            <person name="Ghedin E."/>
            <person name="Wang S."/>
            <person name="Spiro D."/>
            <person name="Caler E."/>
            <person name="Zhao Q."/>
            <person name="Crabtree J."/>
            <person name="Allen J.E."/>
            <person name="Delcher A.L."/>
            <person name="Guiliano D.B."/>
            <person name="Miranda-Saavedra D."/>
            <person name="Angiuoli S.V."/>
            <person name="Creasy T."/>
            <person name="Amedeo P."/>
            <person name="Haas B."/>
            <person name="El-Sayed N.M."/>
            <person name="Wortman J.R."/>
            <person name="Feldblyum T."/>
            <person name="Tallon L."/>
            <person name="Schatz M."/>
            <person name="Shumway M."/>
            <person name="Koo H."/>
            <person name="Salzberg S.L."/>
            <person name="Schobel S."/>
            <person name="Pertea M."/>
            <person name="Pop M."/>
            <person name="White O."/>
            <person name="Barton G.J."/>
            <person name="Carlow C.K."/>
            <person name="Crawford M.J."/>
            <person name="Daub J."/>
            <person name="Dimmic M.W."/>
            <person name="Estes C.F."/>
            <person name="Foster J.M."/>
            <person name="Ganatra M."/>
            <person name="Gregory W.F."/>
            <person name="Johnson N.M."/>
            <person name="Jin J."/>
            <person name="Komuniecki R."/>
            <person name="Korf I."/>
            <person name="Kumar S."/>
            <person name="Laney S."/>
            <person name="Li B.W."/>
            <person name="Li W."/>
            <person name="Lindblom T.H."/>
            <person name="Lustigman S."/>
            <person name="Ma D."/>
            <person name="Maina C.V."/>
            <person name="Martin D.M."/>
            <person name="McCarter J.P."/>
            <person name="McReynolds L."/>
            <person name="Mitreva M."/>
            <person name="Nutman T.B."/>
            <person name="Parkinson J."/>
            <person name="Peregrin-Alvarez J.M."/>
            <person name="Poole C."/>
            <person name="Ren Q."/>
            <person name="Saunders L."/>
            <person name="Sluder A.E."/>
            <person name="Smith K."/>
            <person name="Stanke M."/>
            <person name="Unnasch T.R."/>
            <person name="Ware J."/>
            <person name="Wei A.D."/>
            <person name="Weil G."/>
            <person name="Williams D.J."/>
            <person name="Zhang Y."/>
            <person name="Williams S.A."/>
            <person name="Fraser-Liggett C."/>
            <person name="Slatko B."/>
            <person name="Blaxter M.L."/>
            <person name="Scott A.L."/>
        </authorList>
    </citation>
    <scope>NUCLEOTIDE SEQUENCE</scope>
    <source>
        <strain evidence="7">FR3</strain>
    </source>
</reference>
<evidence type="ECO:0000313" key="7">
    <source>
        <dbReference type="EMBL" id="CRZ24411.1"/>
    </source>
</evidence>
<dbReference type="GO" id="GO:0000981">
    <property type="term" value="F:DNA-binding transcription factor activity, RNA polymerase II-specific"/>
    <property type="evidence" value="ECO:0007669"/>
    <property type="project" value="TreeGrafter"/>
</dbReference>
<dbReference type="Pfam" id="PF00751">
    <property type="entry name" value="DM"/>
    <property type="match status" value="2"/>
</dbReference>
<sequence>MSKEENCKRYFAISKKMPKDVKRHCGICRQHGMLVETRGHHCNRKNCNCSKCLLIRQRRQIMSTQIRIRRAQDKIFQRTSQLTQATITPQNYFNENDPAIYHFRKVTKTSTATQNQCYICQKCKNHGVLVWKKEHKRHCLYANCACDQCELIEKRRKLDQILKASKLRSNEHKKERKTHVPISVNSFTNSNMLSIFTNLDKKLVKQIYDQDFAEIPIPIPEMDLSSYTLLTARSELSAETNISLATFDESKKSDAVSSNDLVYPIPLRPQSLLLPITAVNVPTVCSSYNPADAAVLHTLAIMQFALGIL</sequence>
<keyword evidence="4 5" id="KW-0539">Nucleus</keyword>
<keyword evidence="2 5" id="KW-0862">Zinc</keyword>
<name>A0A0H5SKV8_BRUMA</name>
<evidence type="ECO:0000256" key="2">
    <source>
        <dbReference type="ARBA" id="ARBA00022833"/>
    </source>
</evidence>
<dbReference type="SUPFAM" id="SSF82927">
    <property type="entry name" value="Cysteine-rich DNA binding domain, (DM domain)"/>
    <property type="match status" value="2"/>
</dbReference>